<sequence length="247" mass="25985">MNTSQCQGPPNCGNISSISEISDASIKDSVPNRQKYSSTGFGGITEPAGFGLTYQGNVGDPYGSNIIRVSAENFSDYKYVAEFKTVGSTEWSVVIWNKIGPEGLLDGWYGHACESFTLNGGKTQYVAFDENSQGAWAAAPGYTIPTDDFRGYASTWGEFDFGSTINSGWSGFDVSAIAAQAADVQIQGMKICDTVTESCSSITSGGTKFNNAYAAKDANLGGIGGNLPAGPVRLSVVLGYEGDDTIK</sequence>
<proteinExistence type="predicted"/>
<dbReference type="Proteomes" id="UP001147747">
    <property type="component" value="Unassembled WGS sequence"/>
</dbReference>
<dbReference type="OrthoDB" id="118256at2759"/>
<comment type="caution">
    <text evidence="1">The sequence shown here is derived from an EMBL/GenBank/DDBJ whole genome shotgun (WGS) entry which is preliminary data.</text>
</comment>
<gene>
    <name evidence="1" type="ORF">N7509_000123</name>
</gene>
<dbReference type="GeneID" id="81363750"/>
<organism evidence="1 2">
    <name type="scientific">Penicillium cosmopolitanum</name>
    <dbReference type="NCBI Taxonomy" id="1131564"/>
    <lineage>
        <taxon>Eukaryota</taxon>
        <taxon>Fungi</taxon>
        <taxon>Dikarya</taxon>
        <taxon>Ascomycota</taxon>
        <taxon>Pezizomycotina</taxon>
        <taxon>Eurotiomycetes</taxon>
        <taxon>Eurotiomycetidae</taxon>
        <taxon>Eurotiales</taxon>
        <taxon>Aspergillaceae</taxon>
        <taxon>Penicillium</taxon>
    </lineage>
</organism>
<protein>
    <submittedName>
        <fullName evidence="1">Allergen</fullName>
    </submittedName>
</protein>
<dbReference type="PANTHER" id="PTHR42039">
    <property type="entry name" value="PUTATIVE (AFU_ORTHOLOGUE AFUA_3G02940)-RELATED"/>
    <property type="match status" value="1"/>
</dbReference>
<reference evidence="1" key="2">
    <citation type="journal article" date="2023" name="IMA Fungus">
        <title>Comparative genomic study of the Penicillium genus elucidates a diverse pangenome and 15 lateral gene transfer events.</title>
        <authorList>
            <person name="Petersen C."/>
            <person name="Sorensen T."/>
            <person name="Nielsen M.R."/>
            <person name="Sondergaard T.E."/>
            <person name="Sorensen J.L."/>
            <person name="Fitzpatrick D.A."/>
            <person name="Frisvad J.C."/>
            <person name="Nielsen K.L."/>
        </authorList>
    </citation>
    <scope>NUCLEOTIDE SEQUENCE</scope>
    <source>
        <strain evidence="1">IBT 29677</strain>
    </source>
</reference>
<dbReference type="AlphaFoldDB" id="A0A9X0BFB4"/>
<dbReference type="GO" id="GO:0005576">
    <property type="term" value="C:extracellular region"/>
    <property type="evidence" value="ECO:0007669"/>
    <property type="project" value="InterPro"/>
</dbReference>
<dbReference type="PANTHER" id="PTHR42039:SF1">
    <property type="entry name" value="PUTATIVE (AFU_ORTHOLOGUE AFUA_3G02940)-RELATED"/>
    <property type="match status" value="1"/>
</dbReference>
<evidence type="ECO:0000313" key="1">
    <source>
        <dbReference type="EMBL" id="KAJ5415025.1"/>
    </source>
</evidence>
<accession>A0A9X0BFB4</accession>
<reference evidence="1" key="1">
    <citation type="submission" date="2022-12" db="EMBL/GenBank/DDBJ databases">
        <authorList>
            <person name="Petersen C."/>
        </authorList>
    </citation>
    <scope>NUCLEOTIDE SEQUENCE</scope>
    <source>
        <strain evidence="1">IBT 29677</strain>
    </source>
</reference>
<dbReference type="Pfam" id="PF25312">
    <property type="entry name" value="Allergen_Asp_f_4"/>
    <property type="match status" value="1"/>
</dbReference>
<name>A0A9X0BFB4_9EURO</name>
<keyword evidence="2" id="KW-1185">Reference proteome</keyword>
<dbReference type="InterPro" id="IPR038903">
    <property type="entry name" value="Allergen_Asp_f_4"/>
</dbReference>
<evidence type="ECO:0000313" key="2">
    <source>
        <dbReference type="Proteomes" id="UP001147747"/>
    </source>
</evidence>
<dbReference type="EMBL" id="JAPZBU010000001">
    <property type="protein sequence ID" value="KAJ5415025.1"/>
    <property type="molecule type" value="Genomic_DNA"/>
</dbReference>
<dbReference type="RefSeq" id="XP_056494871.1">
    <property type="nucleotide sequence ID" value="XM_056624770.1"/>
</dbReference>
<dbReference type="GO" id="GO:0019863">
    <property type="term" value="F:IgE binding"/>
    <property type="evidence" value="ECO:0007669"/>
    <property type="project" value="InterPro"/>
</dbReference>